<feature type="compositionally biased region" description="Polar residues" evidence="3">
    <location>
        <begin position="219"/>
        <end position="237"/>
    </location>
</feature>
<reference evidence="6" key="1">
    <citation type="submission" date="2017-07" db="EMBL/GenBank/DDBJ databases">
        <title>Taro Niue Genome Assembly and Annotation.</title>
        <authorList>
            <person name="Atibalentja N."/>
            <person name="Keating K."/>
            <person name="Fields C.J."/>
        </authorList>
    </citation>
    <scope>NUCLEOTIDE SEQUENCE</scope>
    <source>
        <strain evidence="6">Niue_2</strain>
        <tissue evidence="6">Leaf</tissue>
    </source>
</reference>
<dbReference type="GO" id="GO:0005634">
    <property type="term" value="C:nucleus"/>
    <property type="evidence" value="ECO:0007669"/>
    <property type="project" value="TreeGrafter"/>
</dbReference>
<gene>
    <name evidence="6" type="ORF">Taro_000709</name>
</gene>
<proteinExistence type="predicted"/>
<keyword evidence="1" id="KW-0677">Repeat</keyword>
<evidence type="ECO:0000256" key="1">
    <source>
        <dbReference type="ARBA" id="ARBA00022737"/>
    </source>
</evidence>
<feature type="domain" description="Myb-like" evidence="4">
    <location>
        <begin position="145"/>
        <end position="195"/>
    </location>
</feature>
<protein>
    <recommendedName>
        <fullName evidence="8">Myb-related protein 3R-1</fullName>
    </recommendedName>
</protein>
<dbReference type="FunFam" id="1.10.10.60:FF:000324">
    <property type="entry name" value="Transcription factor MYB3R-2"/>
    <property type="match status" value="1"/>
</dbReference>
<feature type="region of interest" description="Disordered" evidence="3">
    <location>
        <begin position="77"/>
        <end position="103"/>
    </location>
</feature>
<evidence type="ECO:0008006" key="8">
    <source>
        <dbReference type="Google" id="ProtNLM"/>
    </source>
</evidence>
<feature type="compositionally biased region" description="Polar residues" evidence="3">
    <location>
        <begin position="89"/>
        <end position="99"/>
    </location>
</feature>
<dbReference type="PROSITE" id="PS50090">
    <property type="entry name" value="MYB_LIKE"/>
    <property type="match status" value="2"/>
</dbReference>
<dbReference type="Gene3D" id="1.10.10.60">
    <property type="entry name" value="Homeodomain-like"/>
    <property type="match status" value="2"/>
</dbReference>
<name>A0A843TH87_COLES</name>
<feature type="compositionally biased region" description="Basic and acidic residues" evidence="3">
    <location>
        <begin position="682"/>
        <end position="701"/>
    </location>
</feature>
<evidence type="ECO:0000259" key="4">
    <source>
        <dbReference type="PROSITE" id="PS50090"/>
    </source>
</evidence>
<dbReference type="SMART" id="SM00717">
    <property type="entry name" value="SANT"/>
    <property type="match status" value="2"/>
</dbReference>
<dbReference type="InterPro" id="IPR017930">
    <property type="entry name" value="Myb_dom"/>
</dbReference>
<accession>A0A843TH87</accession>
<dbReference type="PROSITE" id="PS51294">
    <property type="entry name" value="HTH_MYB"/>
    <property type="match status" value="2"/>
</dbReference>
<evidence type="ECO:0000313" key="7">
    <source>
        <dbReference type="Proteomes" id="UP000652761"/>
    </source>
</evidence>
<dbReference type="SUPFAM" id="SSF46689">
    <property type="entry name" value="Homeodomain-like"/>
    <property type="match status" value="1"/>
</dbReference>
<dbReference type="Pfam" id="PF13921">
    <property type="entry name" value="Myb_DNA-bind_6"/>
    <property type="match status" value="1"/>
</dbReference>
<dbReference type="InterPro" id="IPR050560">
    <property type="entry name" value="MYB_TF"/>
</dbReference>
<evidence type="ECO:0000256" key="3">
    <source>
        <dbReference type="SAM" id="MobiDB-lite"/>
    </source>
</evidence>
<feature type="domain" description="HTH myb-type" evidence="5">
    <location>
        <begin position="92"/>
        <end position="148"/>
    </location>
</feature>
<dbReference type="AlphaFoldDB" id="A0A843TH87"/>
<dbReference type="EMBL" id="NMUH01000013">
    <property type="protein sequence ID" value="MQL68430.1"/>
    <property type="molecule type" value="Genomic_DNA"/>
</dbReference>
<organism evidence="6 7">
    <name type="scientific">Colocasia esculenta</name>
    <name type="common">Wild taro</name>
    <name type="synonym">Arum esculentum</name>
    <dbReference type="NCBI Taxonomy" id="4460"/>
    <lineage>
        <taxon>Eukaryota</taxon>
        <taxon>Viridiplantae</taxon>
        <taxon>Streptophyta</taxon>
        <taxon>Embryophyta</taxon>
        <taxon>Tracheophyta</taxon>
        <taxon>Spermatophyta</taxon>
        <taxon>Magnoliopsida</taxon>
        <taxon>Liliopsida</taxon>
        <taxon>Araceae</taxon>
        <taxon>Aroideae</taxon>
        <taxon>Colocasieae</taxon>
        <taxon>Colocasia</taxon>
    </lineage>
</organism>
<dbReference type="Proteomes" id="UP000652761">
    <property type="component" value="Unassembled WGS sequence"/>
</dbReference>
<keyword evidence="2" id="KW-0238">DNA-binding</keyword>
<evidence type="ECO:0000256" key="2">
    <source>
        <dbReference type="ARBA" id="ARBA00023125"/>
    </source>
</evidence>
<dbReference type="PANTHER" id="PTHR45614">
    <property type="entry name" value="MYB PROTEIN-RELATED"/>
    <property type="match status" value="1"/>
</dbReference>
<keyword evidence="7" id="KW-1185">Reference proteome</keyword>
<feature type="compositionally biased region" description="Basic and acidic residues" evidence="3">
    <location>
        <begin position="765"/>
        <end position="794"/>
    </location>
</feature>
<feature type="domain" description="HTH myb-type" evidence="5">
    <location>
        <begin position="149"/>
        <end position="199"/>
    </location>
</feature>
<feature type="region of interest" description="Disordered" evidence="3">
    <location>
        <begin position="762"/>
        <end position="794"/>
    </location>
</feature>
<evidence type="ECO:0000313" key="6">
    <source>
        <dbReference type="EMBL" id="MQL68430.1"/>
    </source>
</evidence>
<dbReference type="FunFam" id="1.10.10.60:FF:000010">
    <property type="entry name" value="Transcriptional activator Myb isoform A"/>
    <property type="match status" value="1"/>
</dbReference>
<dbReference type="GO" id="GO:0000978">
    <property type="term" value="F:RNA polymerase II cis-regulatory region sequence-specific DNA binding"/>
    <property type="evidence" value="ECO:0007669"/>
    <property type="project" value="TreeGrafter"/>
</dbReference>
<dbReference type="CDD" id="cd00167">
    <property type="entry name" value="SANT"/>
    <property type="match status" value="2"/>
</dbReference>
<dbReference type="GO" id="GO:0000981">
    <property type="term" value="F:DNA-binding transcription factor activity, RNA polymerase II-specific"/>
    <property type="evidence" value="ECO:0007669"/>
    <property type="project" value="TreeGrafter"/>
</dbReference>
<dbReference type="InterPro" id="IPR009057">
    <property type="entry name" value="Homeodomain-like_sf"/>
</dbReference>
<feature type="region of interest" description="Disordered" evidence="3">
    <location>
        <begin position="675"/>
        <end position="701"/>
    </location>
</feature>
<dbReference type="PANTHER" id="PTHR45614:SF123">
    <property type="entry name" value="MYB DNA-BINDING DOMAIN SUPERFAMILY PROTEIN-RELATED"/>
    <property type="match status" value="1"/>
</dbReference>
<feature type="domain" description="Myb-like" evidence="4">
    <location>
        <begin position="102"/>
        <end position="144"/>
    </location>
</feature>
<evidence type="ECO:0000259" key="5">
    <source>
        <dbReference type="PROSITE" id="PS51294"/>
    </source>
</evidence>
<feature type="non-terminal residue" evidence="6">
    <location>
        <position position="1"/>
    </location>
</feature>
<sequence length="976" mass="106850">AAAAEIGARLLCWFCDTAVAPWEEEQVATSAAPRLFLRHEGKGIHVATQCDMISDREISYRGGEEVAVTTNDGINGHFQRQRQLHGRTSGPTRRSTKGQWTAEEEDDMIIKMVNKYGPKKWSTIAQALPGRIGKQCRERWHNHLNPSINKEAWTQEEELALIHAHQIHGNKWAELTKFLPGRTDNAIKNHWNSSVKKKLELYLASGLLAQFKGSLHQSMSSSSAKEQDSGASSSAKGQDSGEGVVKGADAAEASECSQGSVQVDSQSDCEVVNTFVVCADEHTRMVENTVVKKVQNPHSTLCSSEYCITEDIPDIQCRATSTANLSVESLLPNIGVTGCMPGQTSVQELPSMSLPQVAEKSPGLIRTSKQCVAPLDEKLGCNRSFFLDSLLFDTTHPRTTDSGYDQDKFLISEVDCQDNNLLGPGNSHMQCAGDIISDSTIIYLNHPSGDMINQSFIQSCETFNHLERIGSSSDMLLIPCSQDLLSVASCPSVSLSDENIAAENITNTDGTPVEPFACSYDGFTGVTHSIISHNSNQACFHPLAENYQEKIHSAPAHVEMVSLAPYVTRCASSFDEKHETQREDQHSEALFYAPPRFPSLELPFLSCDLISSSDLQQAYSPLGIRQLMMASKSCATSHKLWESPSSDDSPDAILKNAAKSFICTPSIMKKRQRELLSPLPEQRSEKRSGKGLNHEQEKSSMKIDANSYVDAIHGQNDSCRASISGSAMFPTTVRMNLSGASADGNQKLVDDKKKDENEVLITDYSGKKFDQNNKTERRGHNGDAPKDSETKSETEGILVEHSVNDMQLFSSRDEKIDIFANTPGFKSGIESPSAWKSPWFMDTLLPGWRSDIDVPFENFGYFMSPGTRTFDAIELMRLLSEPTAAALAEAHEVLTGGNVERPATQKHLESTDGNNQLVDGEQKILISFPPDILAEGRVLDFSGCDTPARTSANVKVSAVGAPVSSSGPSYLTKGYR</sequence>
<comment type="caution">
    <text evidence="6">The sequence shown here is derived from an EMBL/GenBank/DDBJ whole genome shotgun (WGS) entry which is preliminary data.</text>
</comment>
<dbReference type="OrthoDB" id="2143914at2759"/>
<feature type="region of interest" description="Disordered" evidence="3">
    <location>
        <begin position="219"/>
        <end position="249"/>
    </location>
</feature>
<dbReference type="InterPro" id="IPR001005">
    <property type="entry name" value="SANT/Myb"/>
</dbReference>